<dbReference type="Proteomes" id="UP001516400">
    <property type="component" value="Unassembled WGS sequence"/>
</dbReference>
<feature type="non-terminal residue" evidence="1">
    <location>
        <position position="53"/>
    </location>
</feature>
<accession>A0ABD2NPL0</accession>
<reference evidence="1 2" key="1">
    <citation type="journal article" date="2021" name="BMC Biol.">
        <title>Horizontally acquired antibacterial genes associated with adaptive radiation of ladybird beetles.</title>
        <authorList>
            <person name="Li H.S."/>
            <person name="Tang X.F."/>
            <person name="Huang Y.H."/>
            <person name="Xu Z.Y."/>
            <person name="Chen M.L."/>
            <person name="Du X.Y."/>
            <person name="Qiu B.Y."/>
            <person name="Chen P.T."/>
            <person name="Zhang W."/>
            <person name="Slipinski A."/>
            <person name="Escalona H.E."/>
            <person name="Waterhouse R.M."/>
            <person name="Zwick A."/>
            <person name="Pang H."/>
        </authorList>
    </citation>
    <scope>NUCLEOTIDE SEQUENCE [LARGE SCALE GENOMIC DNA]</scope>
    <source>
        <strain evidence="1">SYSU2018</strain>
    </source>
</reference>
<gene>
    <name evidence="1" type="ORF">HHI36_017805</name>
</gene>
<sequence length="53" mass="5768">KHNSADTTNAANISEQAMFFHDVTVGELRVLLRKLPSQNSTALDEVPSSVIKS</sequence>
<comment type="caution">
    <text evidence="1">The sequence shown here is derived from an EMBL/GenBank/DDBJ whole genome shotgun (WGS) entry which is preliminary data.</text>
</comment>
<dbReference type="EMBL" id="JABFTP020000124">
    <property type="protein sequence ID" value="KAL3280316.1"/>
    <property type="molecule type" value="Genomic_DNA"/>
</dbReference>
<evidence type="ECO:0000313" key="2">
    <source>
        <dbReference type="Proteomes" id="UP001516400"/>
    </source>
</evidence>
<protein>
    <submittedName>
        <fullName evidence="1">Uncharacterized protein</fullName>
    </submittedName>
</protein>
<keyword evidence="2" id="KW-1185">Reference proteome</keyword>
<name>A0ABD2NPL0_9CUCU</name>
<evidence type="ECO:0000313" key="1">
    <source>
        <dbReference type="EMBL" id="KAL3280316.1"/>
    </source>
</evidence>
<organism evidence="1 2">
    <name type="scientific">Cryptolaemus montrouzieri</name>
    <dbReference type="NCBI Taxonomy" id="559131"/>
    <lineage>
        <taxon>Eukaryota</taxon>
        <taxon>Metazoa</taxon>
        <taxon>Ecdysozoa</taxon>
        <taxon>Arthropoda</taxon>
        <taxon>Hexapoda</taxon>
        <taxon>Insecta</taxon>
        <taxon>Pterygota</taxon>
        <taxon>Neoptera</taxon>
        <taxon>Endopterygota</taxon>
        <taxon>Coleoptera</taxon>
        <taxon>Polyphaga</taxon>
        <taxon>Cucujiformia</taxon>
        <taxon>Coccinelloidea</taxon>
        <taxon>Coccinellidae</taxon>
        <taxon>Scymninae</taxon>
        <taxon>Scymnini</taxon>
        <taxon>Cryptolaemus</taxon>
    </lineage>
</organism>
<proteinExistence type="predicted"/>
<dbReference type="AlphaFoldDB" id="A0ABD2NPL0"/>
<feature type="non-terminal residue" evidence="1">
    <location>
        <position position="1"/>
    </location>
</feature>